<evidence type="ECO:0000256" key="2">
    <source>
        <dbReference type="ARBA" id="ARBA00022801"/>
    </source>
</evidence>
<gene>
    <name evidence="5" type="ORF">A33I_14260</name>
</gene>
<reference evidence="5 6" key="1">
    <citation type="journal article" date="2013" name="Genome Announc.">
        <title>Genome Sequence of the Extreme Obligate Alkaliphile Bacillus marmarensis Strain DSM 21297.</title>
        <authorList>
            <person name="Wernick D.G."/>
            <person name="Choi K.Y."/>
            <person name="Tat C.A."/>
            <person name="Lafontaine Rivera J.G."/>
            <person name="Liao J.C."/>
        </authorList>
    </citation>
    <scope>NUCLEOTIDE SEQUENCE [LARGE SCALE GENOMIC DNA]</scope>
    <source>
        <strain evidence="5 6">DSM 21297</strain>
    </source>
</reference>
<dbReference type="Gene3D" id="3.40.50.300">
    <property type="entry name" value="P-loop containing nucleotide triphosphate hydrolases"/>
    <property type="match status" value="1"/>
</dbReference>
<dbReference type="GO" id="GO:0005524">
    <property type="term" value="F:ATP binding"/>
    <property type="evidence" value="ECO:0007669"/>
    <property type="project" value="UniProtKB-KW"/>
</dbReference>
<dbReference type="NCBIfam" id="TIGR01613">
    <property type="entry name" value="primase_Cterm"/>
    <property type="match status" value="1"/>
</dbReference>
<accession>U6SMG0</accession>
<dbReference type="InterPro" id="IPR014015">
    <property type="entry name" value="Helicase_SF3_DNA-vir"/>
</dbReference>
<feature type="domain" description="SF3 helicase" evidence="4">
    <location>
        <begin position="492"/>
        <end position="652"/>
    </location>
</feature>
<evidence type="ECO:0000256" key="3">
    <source>
        <dbReference type="ARBA" id="ARBA00022840"/>
    </source>
</evidence>
<comment type="caution">
    <text evidence="5">The sequence shown here is derived from an EMBL/GenBank/DDBJ whole genome shotgun (WGS) entry which is preliminary data.</text>
</comment>
<dbReference type="InterPro" id="IPR014818">
    <property type="entry name" value="Phage/plasmid_primase_P4_C"/>
</dbReference>
<dbReference type="PATRIC" id="fig|1188261.3.peg.2277"/>
<dbReference type="InterPro" id="IPR027417">
    <property type="entry name" value="P-loop_NTPase"/>
</dbReference>
<sequence length="796" mass="92243">MNYDFNRIPDELKNTPQWIVWKSEIRNDKPTKVPYQANGQFAKSNDRSSWSTFNEAQHAFATGRYDGIGFMFSKEDEFIGIDLDDCIEEGAYNELAKDIVDIVDSYTEFSPSGEGLHIIIKGKLPLRGPGTGKKNPELGLEIYRHGRYFTFTGSVVRDVGIQERTDALKTVWSRYIEPEEDNSIKSLPKRNSSNIGDLTNRELWEKMFNSKNGDNIKSLFEGALINRDHSSTDLALCNYLAFWTDRDSIKMDNMFRESNLYREKWDKTHSGDGLTYGQMTIDAAVRSCPTTISDYSQPVSKPYEIYISDEEPQSEKEAKKKDEAPFFRLTELGNAERLVYYNGENIRFCEERGWFIWNGKRWEDDSKRKIEKLAAQTFRALYKESAEAEKGRKKALYEWAQKCERRGIRMNSILDARPMVAVTNEELDNHSYLFNCENGVIDLKTGELYPHDRKYLFTKISSIEYDPLAGCPNWIKFLESIFKNDSDETDYEVINFMQKAIGYTLTGDISEQVMFFLYGTGRNGKSTFINTVQTLLGAYGKQTNSDTFIRKKNDNGINNDIARLDKARFVSAVESEEGQQLSESLVKQITGGEKMMARFMRQEFFEFTPEFKVFFTTNHRPIIKGSDEGIWRRICQVPFKVTIPKEQIDRKLPQKLETEMPGILRWAVEGCLKWQKEGLEQPESIKKATDSYREDMDILGPFLMEKCLINPLAKCEAKALYEEYKDWCFDNGEIELKNRAFYRALESRGFKKTNGAKNRVIFEGIGLRRENPDLVKQERVNEGVNEKLINFEREKL</sequence>
<dbReference type="PANTHER" id="PTHR35372">
    <property type="entry name" value="ATP BINDING PROTEIN-RELATED"/>
    <property type="match status" value="1"/>
</dbReference>
<dbReference type="InterPro" id="IPR054468">
    <property type="entry name" value="NrSPol-like_HBD"/>
</dbReference>
<keyword evidence="1" id="KW-0547">Nucleotide-binding</keyword>
<proteinExistence type="predicted"/>
<dbReference type="RefSeq" id="WP_022628483.1">
    <property type="nucleotide sequence ID" value="NZ_ATAE01000031.1"/>
</dbReference>
<keyword evidence="6" id="KW-1185">Reference proteome</keyword>
<dbReference type="Pfam" id="PF19263">
    <property type="entry name" value="DUF5906"/>
    <property type="match status" value="1"/>
</dbReference>
<dbReference type="InterPro" id="IPR045455">
    <property type="entry name" value="NrS-1_pol-like_helicase"/>
</dbReference>
<dbReference type="InterPro" id="IPR006500">
    <property type="entry name" value="Helicase_put_C_phage/plasmid"/>
</dbReference>
<evidence type="ECO:0000256" key="1">
    <source>
        <dbReference type="ARBA" id="ARBA00022741"/>
    </source>
</evidence>
<dbReference type="AlphaFoldDB" id="U6SMG0"/>
<dbReference type="EMBL" id="ATAE01000031">
    <property type="protein sequence ID" value="ERN52798.1"/>
    <property type="molecule type" value="Genomic_DNA"/>
</dbReference>
<evidence type="ECO:0000313" key="5">
    <source>
        <dbReference type="EMBL" id="ERN52798.1"/>
    </source>
</evidence>
<keyword evidence="2" id="KW-0378">Hydrolase</keyword>
<organism evidence="5 6">
    <name type="scientific">Alkalihalophilus marmarensis DSM 21297</name>
    <dbReference type="NCBI Taxonomy" id="1188261"/>
    <lineage>
        <taxon>Bacteria</taxon>
        <taxon>Bacillati</taxon>
        <taxon>Bacillota</taxon>
        <taxon>Bacilli</taxon>
        <taxon>Bacillales</taxon>
        <taxon>Bacillaceae</taxon>
        <taxon>Alkalihalophilus</taxon>
    </lineage>
</organism>
<evidence type="ECO:0000259" key="4">
    <source>
        <dbReference type="PROSITE" id="PS51206"/>
    </source>
</evidence>
<name>U6SMG0_9BACI</name>
<protein>
    <submittedName>
        <fullName evidence="5">Primase</fullName>
    </submittedName>
</protein>
<dbReference type="Pfam" id="PF08706">
    <property type="entry name" value="D5_N"/>
    <property type="match status" value="1"/>
</dbReference>
<dbReference type="PROSITE" id="PS51206">
    <property type="entry name" value="SF3_HELICASE_1"/>
    <property type="match status" value="1"/>
</dbReference>
<evidence type="ECO:0000313" key="6">
    <source>
        <dbReference type="Proteomes" id="UP000017170"/>
    </source>
</evidence>
<dbReference type="InterPro" id="IPR051620">
    <property type="entry name" value="ORF904-like_C"/>
</dbReference>
<dbReference type="Pfam" id="PF22763">
    <property type="entry name" value="NrS1-1_pol-like_HBD"/>
    <property type="match status" value="1"/>
</dbReference>
<dbReference type="GO" id="GO:0016787">
    <property type="term" value="F:hydrolase activity"/>
    <property type="evidence" value="ECO:0007669"/>
    <property type="project" value="UniProtKB-KW"/>
</dbReference>
<dbReference type="SMART" id="SM00885">
    <property type="entry name" value="D5_N"/>
    <property type="match status" value="1"/>
</dbReference>
<keyword evidence="3" id="KW-0067">ATP-binding</keyword>
<dbReference type="PANTHER" id="PTHR35372:SF2">
    <property type="entry name" value="SF3 HELICASE DOMAIN-CONTAINING PROTEIN"/>
    <property type="match status" value="1"/>
</dbReference>
<dbReference type="SUPFAM" id="SSF52540">
    <property type="entry name" value="P-loop containing nucleoside triphosphate hydrolases"/>
    <property type="match status" value="1"/>
</dbReference>
<dbReference type="Proteomes" id="UP000017170">
    <property type="component" value="Unassembled WGS sequence"/>
</dbReference>